<evidence type="ECO:0000313" key="8">
    <source>
        <dbReference type="RefSeq" id="XP_013789038.2"/>
    </source>
</evidence>
<dbReference type="PROSITE" id="PS51194">
    <property type="entry name" value="HELICASE_CTER"/>
    <property type="match status" value="1"/>
</dbReference>
<dbReference type="SMART" id="SM00847">
    <property type="entry name" value="HA2"/>
    <property type="match status" value="1"/>
</dbReference>
<feature type="non-terminal residue" evidence="8">
    <location>
        <position position="502"/>
    </location>
</feature>
<accession>A0ABM1BUQ1</accession>
<dbReference type="PROSITE" id="PS00690">
    <property type="entry name" value="DEAH_ATP_HELICASE"/>
    <property type="match status" value="1"/>
</dbReference>
<dbReference type="InterPro" id="IPR002464">
    <property type="entry name" value="DNA/RNA_helicase_DEAH_CS"/>
</dbReference>
<name>A0ABM1BUQ1_LIMPO</name>
<dbReference type="GO" id="GO:0004386">
    <property type="term" value="F:helicase activity"/>
    <property type="evidence" value="ECO:0007669"/>
    <property type="project" value="UniProtKB-KW"/>
</dbReference>
<keyword evidence="8" id="KW-0347">Helicase</keyword>
<evidence type="ECO:0000256" key="3">
    <source>
        <dbReference type="ARBA" id="ARBA00022801"/>
    </source>
</evidence>
<dbReference type="PANTHER" id="PTHR18934:SF136">
    <property type="entry name" value="ATP-DEPENDENT RNA HELICASE DHX35-RELATED"/>
    <property type="match status" value="1"/>
</dbReference>
<keyword evidence="2" id="KW-0547">Nucleotide-binding</keyword>
<dbReference type="InterPro" id="IPR007502">
    <property type="entry name" value="Helicase-assoc_dom"/>
</dbReference>
<dbReference type="SUPFAM" id="SSF52540">
    <property type="entry name" value="P-loop containing nucleoside triphosphate hydrolases"/>
    <property type="match status" value="1"/>
</dbReference>
<evidence type="ECO:0000259" key="6">
    <source>
        <dbReference type="PROSITE" id="PS51194"/>
    </source>
</evidence>
<dbReference type="EC" id="3.6.4.13" evidence="1"/>
<dbReference type="Gene3D" id="1.20.120.1080">
    <property type="match status" value="1"/>
</dbReference>
<dbReference type="GeneID" id="106472912"/>
<feature type="domain" description="Helicase C-terminal" evidence="6">
    <location>
        <begin position="110"/>
        <end position="287"/>
    </location>
</feature>
<keyword evidence="4" id="KW-0067">ATP-binding</keyword>
<dbReference type="InterPro" id="IPR014001">
    <property type="entry name" value="Helicase_ATP-bd"/>
</dbReference>
<gene>
    <name evidence="8" type="primary">LOC106472912</name>
</gene>
<keyword evidence="7" id="KW-1185">Reference proteome</keyword>
<evidence type="ECO:0000256" key="1">
    <source>
        <dbReference type="ARBA" id="ARBA00012552"/>
    </source>
</evidence>
<evidence type="ECO:0000259" key="5">
    <source>
        <dbReference type="PROSITE" id="PS51192"/>
    </source>
</evidence>
<dbReference type="PROSITE" id="PS51192">
    <property type="entry name" value="HELICASE_ATP_BIND_1"/>
    <property type="match status" value="1"/>
</dbReference>
<dbReference type="InterPro" id="IPR027417">
    <property type="entry name" value="P-loop_NTPase"/>
</dbReference>
<dbReference type="Pfam" id="PF21010">
    <property type="entry name" value="HA2_C"/>
    <property type="match status" value="1"/>
</dbReference>
<dbReference type="SMART" id="SM00490">
    <property type="entry name" value="HELICc"/>
    <property type="match status" value="1"/>
</dbReference>
<dbReference type="RefSeq" id="XP_013789038.2">
    <property type="nucleotide sequence ID" value="XM_013933584.2"/>
</dbReference>
<evidence type="ECO:0000256" key="4">
    <source>
        <dbReference type="ARBA" id="ARBA00022840"/>
    </source>
</evidence>
<dbReference type="Proteomes" id="UP000694941">
    <property type="component" value="Unplaced"/>
</dbReference>
<organism evidence="7 8">
    <name type="scientific">Limulus polyphemus</name>
    <name type="common">Atlantic horseshoe crab</name>
    <dbReference type="NCBI Taxonomy" id="6850"/>
    <lineage>
        <taxon>Eukaryota</taxon>
        <taxon>Metazoa</taxon>
        <taxon>Ecdysozoa</taxon>
        <taxon>Arthropoda</taxon>
        <taxon>Chelicerata</taxon>
        <taxon>Merostomata</taxon>
        <taxon>Xiphosura</taxon>
        <taxon>Limulidae</taxon>
        <taxon>Limulus</taxon>
    </lineage>
</organism>
<evidence type="ECO:0000256" key="2">
    <source>
        <dbReference type="ARBA" id="ARBA00022741"/>
    </source>
</evidence>
<dbReference type="Pfam" id="PF00271">
    <property type="entry name" value="Helicase_C"/>
    <property type="match status" value="1"/>
</dbReference>
<evidence type="ECO:0000313" key="7">
    <source>
        <dbReference type="Proteomes" id="UP000694941"/>
    </source>
</evidence>
<sequence>MTEGILVREMMADPLLSSYSVIMVDEVHERSVYTDILLGLLRKIVRKRPDLRIIISSATLEAEILRDFFNTNESKNSSKDTATIISVEGRNFPVDIHYVFEPVPDYVQASVDTVIKIHRFESGGGILVFLTGQEEVEHVVRLLIDYARTLKKKSTDRKLLILPLYAALPATDQMKVFKSVPRHVRKVIVATNIAEASLTISGISYVVDCGFVKLRWYNSNTCTDCLVVVPVSQASADQRAGRAGRVRSGKTYRLYTEEDFLKLPAQTCPEIQRSSLASVILQLKTLGIENILRFNFPAAPPSKNVINALELLYALEALDDNGQLTSPLGLRMSEFPLHPMFAKMLLVSGNFECSEEALIIAAMLQVENIFTSPPGQGLQARKAKYRFSVTEGDHITLLNVYNAFIKENKSKKWCGQHFLNYKGLMRAEEIRKQLSKLLTKFKIPLKTSEGDVDAVCRCIVAGFFANAAYLHYSGVYKTIRGDHTLYIHPSSVLYSQKAPECV</sequence>
<reference evidence="8" key="1">
    <citation type="submission" date="2025-08" db="UniProtKB">
        <authorList>
            <consortium name="RefSeq"/>
        </authorList>
    </citation>
    <scope>IDENTIFICATION</scope>
    <source>
        <tissue evidence="8">Muscle</tissue>
    </source>
</reference>
<dbReference type="Pfam" id="PF04408">
    <property type="entry name" value="WHD_HA2"/>
    <property type="match status" value="1"/>
</dbReference>
<dbReference type="PANTHER" id="PTHR18934">
    <property type="entry name" value="ATP-DEPENDENT RNA HELICASE"/>
    <property type="match status" value="1"/>
</dbReference>
<dbReference type="InterPro" id="IPR048333">
    <property type="entry name" value="HA2_WH"/>
</dbReference>
<dbReference type="InterPro" id="IPR001650">
    <property type="entry name" value="Helicase_C-like"/>
</dbReference>
<proteinExistence type="predicted"/>
<feature type="domain" description="Helicase ATP-binding" evidence="5">
    <location>
        <begin position="1"/>
        <end position="78"/>
    </location>
</feature>
<keyword evidence="3" id="KW-0378">Hydrolase</keyword>
<dbReference type="CDD" id="cd18791">
    <property type="entry name" value="SF2_C_RHA"/>
    <property type="match status" value="1"/>
</dbReference>
<protein>
    <recommendedName>
        <fullName evidence="1">RNA helicase</fullName>
        <ecNumber evidence="1">3.6.4.13</ecNumber>
    </recommendedName>
</protein>
<dbReference type="Gene3D" id="3.40.50.300">
    <property type="entry name" value="P-loop containing nucleotide triphosphate hydrolases"/>
    <property type="match status" value="2"/>
</dbReference>